<sequence length="216" mass="24064">MIAAAPSEALHVLDGLLSHRSGLQIREHCTDTGGATDHSLGLCLFLGSRFAPRLRDIKDRRIYLLPGMNWDELLSLTVSIRAGTTSASPMLRRLAAYPRQNSLAVALRDVGRLERTVFTLVWILSRDMRRCAQVELNKGKARNALGGCGYHHVDPPRSQRSIHEAWGDRAARTQEACVLLSWEHISLTGDYIRPGDAVPERSDLRPLRRPQSLLAT</sequence>
<dbReference type="InterPro" id="IPR002513">
    <property type="entry name" value="Tn3_Tnp_DDE_dom"/>
</dbReference>
<gene>
    <name evidence="2" type="ORF">HN018_00595</name>
</gene>
<protein>
    <submittedName>
        <fullName evidence="2">Tn3 family transposase</fullName>
    </submittedName>
</protein>
<proteinExistence type="predicted"/>
<dbReference type="AlphaFoldDB" id="A0A6M8HJ79"/>
<feature type="domain" description="Tn3 transposase DDE" evidence="1">
    <location>
        <begin position="69"/>
        <end position="146"/>
    </location>
</feature>
<dbReference type="EMBL" id="CP053708">
    <property type="protein sequence ID" value="QKE88748.1"/>
    <property type="molecule type" value="Genomic_DNA"/>
</dbReference>
<accession>A0A6M8HJ79</accession>
<name>A0A6M8HJ79_9PROT</name>
<dbReference type="Pfam" id="PF01526">
    <property type="entry name" value="DDE_Tnp_Tn3"/>
    <property type="match status" value="2"/>
</dbReference>
<feature type="domain" description="Tn3 transposase DDE" evidence="1">
    <location>
        <begin position="2"/>
        <end position="64"/>
    </location>
</feature>
<dbReference type="GO" id="GO:0004803">
    <property type="term" value="F:transposase activity"/>
    <property type="evidence" value="ECO:0007669"/>
    <property type="project" value="InterPro"/>
</dbReference>
<reference evidence="2 3" key="1">
    <citation type="journal article" date="2014" name="World J. Microbiol. Biotechnol.">
        <title>Biodiversity and physiological characteristics of Antarctic and Arctic lichens-associated bacteria.</title>
        <authorList>
            <person name="Lee Y.M."/>
            <person name="Kim E.H."/>
            <person name="Lee H.K."/>
            <person name="Hong S.G."/>
        </authorList>
    </citation>
    <scope>NUCLEOTIDE SEQUENCE [LARGE SCALE GENOMIC DNA]</scope>
    <source>
        <strain evidence="2 3">PAMC 26569</strain>
    </source>
</reference>
<dbReference type="Proteomes" id="UP000500767">
    <property type="component" value="Chromosome"/>
</dbReference>
<dbReference type="KEGG" id="lck:HN018_00595"/>
<dbReference type="GO" id="GO:0006313">
    <property type="term" value="P:DNA transposition"/>
    <property type="evidence" value="ECO:0007669"/>
    <property type="project" value="InterPro"/>
</dbReference>
<evidence type="ECO:0000313" key="3">
    <source>
        <dbReference type="Proteomes" id="UP000500767"/>
    </source>
</evidence>
<evidence type="ECO:0000313" key="2">
    <source>
        <dbReference type="EMBL" id="QKE88748.1"/>
    </source>
</evidence>
<keyword evidence="3" id="KW-1185">Reference proteome</keyword>
<evidence type="ECO:0000259" key="1">
    <source>
        <dbReference type="Pfam" id="PF01526"/>
    </source>
</evidence>
<organism evidence="2 3">
    <name type="scientific">Lichenicola cladoniae</name>
    <dbReference type="NCBI Taxonomy" id="1484109"/>
    <lineage>
        <taxon>Bacteria</taxon>
        <taxon>Pseudomonadati</taxon>
        <taxon>Pseudomonadota</taxon>
        <taxon>Alphaproteobacteria</taxon>
        <taxon>Acetobacterales</taxon>
        <taxon>Acetobacteraceae</taxon>
        <taxon>Lichenicola</taxon>
    </lineage>
</organism>